<dbReference type="Gene3D" id="3.90.79.10">
    <property type="entry name" value="Nucleoside Triphosphate Pyrophosphohydrolase"/>
    <property type="match status" value="1"/>
</dbReference>
<dbReference type="PROSITE" id="PS00893">
    <property type="entry name" value="NUDIX_BOX"/>
    <property type="match status" value="1"/>
</dbReference>
<dbReference type="Pfam" id="PF00293">
    <property type="entry name" value="NUDIX"/>
    <property type="match status" value="1"/>
</dbReference>
<keyword evidence="2 3" id="KW-0378">Hydrolase</keyword>
<dbReference type="InterPro" id="IPR015797">
    <property type="entry name" value="NUDIX_hydrolase-like_dom_sf"/>
</dbReference>
<dbReference type="PRINTS" id="PR00502">
    <property type="entry name" value="NUDIXFAMILY"/>
</dbReference>
<comment type="caution">
    <text evidence="5">The sequence shown here is derived from an EMBL/GenBank/DDBJ whole genome shotgun (WGS) entry which is preliminary data.</text>
</comment>
<feature type="domain" description="Nudix hydrolase" evidence="4">
    <location>
        <begin position="105"/>
        <end position="248"/>
    </location>
</feature>
<dbReference type="SUPFAM" id="SSF55811">
    <property type="entry name" value="Nudix"/>
    <property type="match status" value="1"/>
</dbReference>
<dbReference type="PROSITE" id="PS51462">
    <property type="entry name" value="NUDIX"/>
    <property type="match status" value="1"/>
</dbReference>
<proteinExistence type="inferred from homology"/>
<dbReference type="PANTHER" id="PTHR43736">
    <property type="entry name" value="ADP-RIBOSE PYROPHOSPHATASE"/>
    <property type="match status" value="1"/>
</dbReference>
<name>A0A5R9FAR9_9BACL</name>
<dbReference type="Gene3D" id="3.30.70.100">
    <property type="match status" value="1"/>
</dbReference>
<dbReference type="SUPFAM" id="SSF54909">
    <property type="entry name" value="Dimeric alpha+beta barrel"/>
    <property type="match status" value="1"/>
</dbReference>
<dbReference type="AlphaFoldDB" id="A0A5R9FAR9"/>
<gene>
    <name evidence="5" type="ORF">FCL54_00105</name>
</gene>
<accession>A0A5R9FAR9</accession>
<dbReference type="Pfam" id="PF07978">
    <property type="entry name" value="NIPSNAP"/>
    <property type="match status" value="1"/>
</dbReference>
<evidence type="ECO:0000313" key="6">
    <source>
        <dbReference type="Proteomes" id="UP000308230"/>
    </source>
</evidence>
<dbReference type="PANTHER" id="PTHR43736:SF1">
    <property type="entry name" value="DIHYDRONEOPTERIN TRIPHOSPHATE DIPHOSPHATASE"/>
    <property type="match status" value="1"/>
</dbReference>
<dbReference type="InterPro" id="IPR020084">
    <property type="entry name" value="NUDIX_hydrolase_CS"/>
</dbReference>
<keyword evidence="6" id="KW-1185">Reference proteome</keyword>
<dbReference type="InterPro" id="IPR011008">
    <property type="entry name" value="Dimeric_a/b-barrel"/>
</dbReference>
<evidence type="ECO:0000256" key="2">
    <source>
        <dbReference type="ARBA" id="ARBA00022801"/>
    </source>
</evidence>
<protein>
    <submittedName>
        <fullName evidence="5">NUDIX domain-containing protein</fullName>
    </submittedName>
</protein>
<evidence type="ECO:0000259" key="4">
    <source>
        <dbReference type="PROSITE" id="PS51462"/>
    </source>
</evidence>
<dbReference type="CDD" id="cd02883">
    <property type="entry name" value="NUDIX_Hydrolase"/>
    <property type="match status" value="1"/>
</dbReference>
<evidence type="ECO:0000256" key="1">
    <source>
        <dbReference type="ARBA" id="ARBA00005582"/>
    </source>
</evidence>
<dbReference type="InterPro" id="IPR020476">
    <property type="entry name" value="Nudix_hydrolase"/>
</dbReference>
<dbReference type="Proteomes" id="UP000308230">
    <property type="component" value="Unassembled WGS sequence"/>
</dbReference>
<dbReference type="OrthoDB" id="9816289at2"/>
<dbReference type="EMBL" id="SWLG01000001">
    <property type="protein sequence ID" value="TLS38758.1"/>
    <property type="molecule type" value="Genomic_DNA"/>
</dbReference>
<evidence type="ECO:0000256" key="3">
    <source>
        <dbReference type="RuleBase" id="RU003476"/>
    </source>
</evidence>
<evidence type="ECO:0000313" key="5">
    <source>
        <dbReference type="EMBL" id="TLS38758.1"/>
    </source>
</evidence>
<comment type="similarity">
    <text evidence="1 3">Belongs to the Nudix hydrolase family.</text>
</comment>
<dbReference type="GO" id="GO:0016787">
    <property type="term" value="F:hydrolase activity"/>
    <property type="evidence" value="ECO:0007669"/>
    <property type="project" value="UniProtKB-KW"/>
</dbReference>
<organism evidence="5 6">
    <name type="scientific">Exobacillus caeni</name>
    <dbReference type="NCBI Taxonomy" id="2574798"/>
    <lineage>
        <taxon>Bacteria</taxon>
        <taxon>Bacillati</taxon>
        <taxon>Bacillota</taxon>
        <taxon>Bacilli</taxon>
        <taxon>Bacillales</taxon>
        <taxon>Guptibacillaceae</taxon>
        <taxon>Exobacillus</taxon>
    </lineage>
</organism>
<dbReference type="InterPro" id="IPR012577">
    <property type="entry name" value="NIPSNAP"/>
</dbReference>
<dbReference type="RefSeq" id="WP_138121927.1">
    <property type="nucleotide sequence ID" value="NZ_SWLG01000001.1"/>
</dbReference>
<sequence>MIYRKKTYKIKPEKLETFNGFFHEYLLPNQLKNGSRLIGRWVNENQDEITAIWQYESYEAYKKIEEKVRQDPMNEKAQKRRKEIGDLYLESKQDFLTETGEYRVPKHIVTAFAYITNEKGETLLVKTFWRDDTYELPGGQVEEGEPLDVAVAREVKEETGIEVKIEGVTGVYSNLSSRLVTVGFIGKAVGGKVCTSSETKEVIFIKLNEENIGDYFTREHFKVRTVDAMNCRKAIPYESYKKNPYQLVTRTE</sequence>
<dbReference type="InterPro" id="IPR000086">
    <property type="entry name" value="NUDIX_hydrolase_dom"/>
</dbReference>
<reference evidence="5 6" key="1">
    <citation type="submission" date="2019-04" db="EMBL/GenBank/DDBJ databases">
        <title>Bacillus caeni sp. nov., a bacterium isolated from mangrove sediment.</title>
        <authorList>
            <person name="Huang H."/>
            <person name="Mo K."/>
            <person name="Hu Y."/>
        </authorList>
    </citation>
    <scope>NUCLEOTIDE SEQUENCE [LARGE SCALE GENOMIC DNA]</scope>
    <source>
        <strain evidence="5 6">HB172195</strain>
    </source>
</reference>